<proteinExistence type="predicted"/>
<organism evidence="3">
    <name type="scientific">Phytophthora nicotianae</name>
    <name type="common">Potato buckeye rot agent</name>
    <name type="synonym">Phytophthora parasitica</name>
    <dbReference type="NCBI Taxonomy" id="4792"/>
    <lineage>
        <taxon>Eukaryota</taxon>
        <taxon>Sar</taxon>
        <taxon>Stramenopiles</taxon>
        <taxon>Oomycota</taxon>
        <taxon>Peronosporomycetes</taxon>
        <taxon>Peronosporales</taxon>
        <taxon>Peronosporaceae</taxon>
        <taxon>Phytophthora</taxon>
    </lineage>
</organism>
<dbReference type="Proteomes" id="UP000053236">
    <property type="component" value="Unassembled WGS sequence"/>
</dbReference>
<dbReference type="Proteomes" id="UP000053864">
    <property type="component" value="Unassembled WGS sequence"/>
</dbReference>
<evidence type="ECO:0000313" key="4">
    <source>
        <dbReference type="Proteomes" id="UP000053864"/>
    </source>
</evidence>
<dbReference type="EMBL" id="KI696905">
    <property type="protein sequence ID" value="ETM30653.1"/>
    <property type="molecule type" value="Genomic_DNA"/>
</dbReference>
<gene>
    <name evidence="3" type="ORF">L914_21671</name>
    <name evidence="1" type="ORF">L915_21977</name>
    <name evidence="2" type="ORF">L916_01988</name>
</gene>
<reference evidence="1" key="1">
    <citation type="submission" date="2013-11" db="EMBL/GenBank/DDBJ databases">
        <title>The Genome Sequence of Phytophthora parasitica CJ02B3.</title>
        <authorList>
            <consortium name="The Broad Institute Genomics Platform"/>
            <person name="Russ C."/>
            <person name="Tyler B."/>
            <person name="Panabieres F."/>
            <person name="Shan W."/>
            <person name="Tripathy S."/>
            <person name="Grunwald N."/>
            <person name="Machado M."/>
            <person name="Johnson C.S."/>
            <person name="Arredondo F."/>
            <person name="Hong C."/>
            <person name="Coffey M."/>
            <person name="Young S.K."/>
            <person name="Zeng Q."/>
            <person name="Gargeya S."/>
            <person name="Fitzgerald M."/>
            <person name="Abouelleil A."/>
            <person name="Alvarado L."/>
            <person name="Chapman S.B."/>
            <person name="Gainer-Dewar J."/>
            <person name="Goldberg J."/>
            <person name="Griggs A."/>
            <person name="Gujja S."/>
            <person name="Hansen M."/>
            <person name="Howarth C."/>
            <person name="Imamovic A."/>
            <person name="Ireland A."/>
            <person name="Larimer J."/>
            <person name="McCowan C."/>
            <person name="Murphy C."/>
            <person name="Pearson M."/>
            <person name="Poon T.W."/>
            <person name="Priest M."/>
            <person name="Roberts A."/>
            <person name="Saif S."/>
            <person name="Shea T."/>
            <person name="Sykes S."/>
            <person name="Wortman J."/>
            <person name="Nusbaum C."/>
            <person name="Birren B."/>
        </authorList>
    </citation>
    <scope>NUCLEOTIDE SEQUENCE [LARGE SCALE GENOMIC DNA]</scope>
    <source>
        <strain evidence="1">CJ02B3</strain>
    </source>
</reference>
<reference evidence="2 4" key="2">
    <citation type="submission" date="2013-11" db="EMBL/GenBank/DDBJ databases">
        <title>The Genome Sequence of Phytophthora parasitica CJ05E6.</title>
        <authorList>
            <consortium name="The Broad Institute Genomics Platform"/>
            <person name="Russ C."/>
            <person name="Tyler B."/>
            <person name="Panabieres F."/>
            <person name="Shan W."/>
            <person name="Tripathy S."/>
            <person name="Grunwald N."/>
            <person name="Machado M."/>
            <person name="Johnson C.S."/>
            <person name="Arredondo F."/>
            <person name="Hong C."/>
            <person name="Coffey M."/>
            <person name="Young S.K."/>
            <person name="Zeng Q."/>
            <person name="Gargeya S."/>
            <person name="Fitzgerald M."/>
            <person name="Abouelleil A."/>
            <person name="Alvarado L."/>
            <person name="Chapman S.B."/>
            <person name="Gainer-Dewar J."/>
            <person name="Goldberg J."/>
            <person name="Griggs A."/>
            <person name="Gujja S."/>
            <person name="Hansen M."/>
            <person name="Howarth C."/>
            <person name="Imamovic A."/>
            <person name="Ireland A."/>
            <person name="Larimer J."/>
            <person name="McCowan C."/>
            <person name="Murphy C."/>
            <person name="Pearson M."/>
            <person name="Poon T.W."/>
            <person name="Priest M."/>
            <person name="Roberts A."/>
            <person name="Saif S."/>
            <person name="Shea T."/>
            <person name="Sykes S."/>
            <person name="Wortman J."/>
            <person name="Nusbaum C."/>
            <person name="Birren B."/>
        </authorList>
    </citation>
    <scope>NUCLEOTIDE SEQUENCE [LARGE SCALE GENOMIC DNA]</scope>
    <source>
        <strain evidence="2 4">CJ05E6</strain>
    </source>
</reference>
<dbReference type="Proteomes" id="UP000054532">
    <property type="component" value="Unassembled WGS sequence"/>
</dbReference>
<name>W2M4Y3_PHYNI</name>
<reference evidence="3" key="3">
    <citation type="submission" date="2013-11" db="EMBL/GenBank/DDBJ databases">
        <title>The Genome Sequence of Phytophthora parasitica IAC_01/95.</title>
        <authorList>
            <consortium name="The Broad Institute Genomics Platform"/>
            <person name="Russ C."/>
            <person name="Tyler B."/>
            <person name="Panabieres F."/>
            <person name="Shan W."/>
            <person name="Tripathy S."/>
            <person name="Grunwald N."/>
            <person name="Machado M."/>
            <person name="Johnson C.S."/>
            <person name="Arredondo F."/>
            <person name="Hong C."/>
            <person name="Coffey M."/>
            <person name="Young S.K."/>
            <person name="Zeng Q."/>
            <person name="Gargeya S."/>
            <person name="Fitzgerald M."/>
            <person name="Abouelleil A."/>
            <person name="Alvarado L."/>
            <person name="Chapman S.B."/>
            <person name="Gainer-Dewar J."/>
            <person name="Goldberg J."/>
            <person name="Griggs A."/>
            <person name="Gujja S."/>
            <person name="Hansen M."/>
            <person name="Howarth C."/>
            <person name="Imamovic A."/>
            <person name="Ireland A."/>
            <person name="Larimer J."/>
            <person name="McCowan C."/>
            <person name="Murphy C."/>
            <person name="Pearson M."/>
            <person name="Poon T.W."/>
            <person name="Priest M."/>
            <person name="Roberts A."/>
            <person name="Saif S."/>
            <person name="Shea T."/>
            <person name="Sykes S."/>
            <person name="Wortman J."/>
            <person name="Nusbaum C."/>
            <person name="Birren B."/>
        </authorList>
    </citation>
    <scope>NUCLEOTIDE SEQUENCE [LARGE SCALE GENOMIC DNA]</scope>
    <source>
        <strain evidence="3">IAC_01/95</strain>
    </source>
</reference>
<protein>
    <submittedName>
        <fullName evidence="3">Uncharacterized protein</fullName>
    </submittedName>
</protein>
<dbReference type="EMBL" id="KI670919">
    <property type="protein sequence ID" value="ETL48414.1"/>
    <property type="molecule type" value="Genomic_DNA"/>
</dbReference>
<accession>W2M4Y3</accession>
<dbReference type="EMBL" id="KI690225">
    <property type="protein sequence ID" value="ETK70698.1"/>
    <property type="molecule type" value="Genomic_DNA"/>
</dbReference>
<evidence type="ECO:0000313" key="3">
    <source>
        <dbReference type="EMBL" id="ETM30653.1"/>
    </source>
</evidence>
<evidence type="ECO:0000313" key="1">
    <source>
        <dbReference type="EMBL" id="ETK70698.1"/>
    </source>
</evidence>
<dbReference type="AlphaFoldDB" id="W2M4Y3"/>
<evidence type="ECO:0000313" key="2">
    <source>
        <dbReference type="EMBL" id="ETL48414.1"/>
    </source>
</evidence>
<sequence>MPYYYDPLCGKDYRSTMEDIYLTTVATFLQDWHDKTMPNMDFPVVANVCDWTPRNNRTELLRCDVHRTGIRHVKVQLSFASVAITGGEFSIMHLRIMWVILTQ</sequence>